<gene>
    <name evidence="8" type="ORF">AB0759_35460</name>
</gene>
<keyword evidence="9" id="KW-1185">Reference proteome</keyword>
<dbReference type="InterPro" id="IPR003819">
    <property type="entry name" value="TauD/TfdA-like"/>
</dbReference>
<dbReference type="PANTHER" id="PTHR30468">
    <property type="entry name" value="ALPHA-KETOGLUTARATE-DEPENDENT SULFONATE DIOXYGENASE"/>
    <property type="match status" value="1"/>
</dbReference>
<organism evidence="8 9">
    <name type="scientific">Scytonema tolypothrichoides VB-61278_2</name>
    <dbReference type="NCBI Taxonomy" id="3232314"/>
    <lineage>
        <taxon>Bacteria</taxon>
        <taxon>Bacillati</taxon>
        <taxon>Cyanobacteriota</taxon>
        <taxon>Cyanophyceae</taxon>
        <taxon>Nostocales</taxon>
        <taxon>Scytonemataceae</taxon>
        <taxon>Scytonema</taxon>
    </lineage>
</organism>
<dbReference type="Pfam" id="PF02668">
    <property type="entry name" value="TauD"/>
    <property type="match status" value="1"/>
</dbReference>
<comment type="caution">
    <text evidence="8">The sequence shown here is derived from an EMBL/GenBank/DDBJ whole genome shotgun (WGS) entry which is preliminary data.</text>
</comment>
<dbReference type="RefSeq" id="WP_237265826.1">
    <property type="nucleotide sequence ID" value="NZ_JBFQGM010000020.1"/>
</dbReference>
<evidence type="ECO:0000259" key="7">
    <source>
        <dbReference type="Pfam" id="PF02668"/>
    </source>
</evidence>
<evidence type="ECO:0000256" key="3">
    <source>
        <dbReference type="ARBA" id="ARBA00022723"/>
    </source>
</evidence>
<dbReference type="Proteomes" id="UP001628874">
    <property type="component" value="Unassembled WGS sequence"/>
</dbReference>
<reference evidence="8 9" key="1">
    <citation type="submission" date="2024-07" db="EMBL/GenBank/DDBJ databases">
        <authorList>
            <person name="Tripathy S."/>
        </authorList>
    </citation>
    <scope>NUCLEOTIDE SEQUENCE [LARGE SCALE GENOMIC DNA]</scope>
    <source>
        <strain evidence="8 9">VB-61278_2</strain>
    </source>
</reference>
<dbReference type="InterPro" id="IPR051323">
    <property type="entry name" value="AtsK-like"/>
</dbReference>
<feature type="domain" description="TauD/TfdA-like" evidence="7">
    <location>
        <begin position="21"/>
        <end position="276"/>
    </location>
</feature>
<dbReference type="Gene3D" id="3.60.130.10">
    <property type="entry name" value="Clavaminate synthase-like"/>
    <property type="match status" value="1"/>
</dbReference>
<evidence type="ECO:0000256" key="6">
    <source>
        <dbReference type="ARBA" id="ARBA00023004"/>
    </source>
</evidence>
<evidence type="ECO:0000256" key="4">
    <source>
        <dbReference type="ARBA" id="ARBA00022964"/>
    </source>
</evidence>
<accession>A0ABW8WYJ4</accession>
<dbReference type="GO" id="GO:0051213">
    <property type="term" value="F:dioxygenase activity"/>
    <property type="evidence" value="ECO:0007669"/>
    <property type="project" value="UniProtKB-KW"/>
</dbReference>
<name>A0ABW8WYJ4_9CYAN</name>
<sequence length="331" mass="37106">MNTTLHIKLWRIYMGYKHIEVKQVSGFIGAEISGVDLSRPLNDDEVKEIRKALLKWKVVFFRGQNIDHASQVVFTSRFGEVTYAHPLGEPEPVPGFPQIKPVDRKLYERQYGFRSGGPWHTDVTAAINPPAASVLRAVNVPSFGGDTQWSNLVAAYEGLSAPLRALADTLKAEHRFNGGGHYPRNGKFANRIAVNPLVSIHPVVRVHPETGERALFVNPGFTSHIVDVSPQESQLLLELFFNQITKPAYTTRFRWNNGDIAFWDNRATVHLAPQDLDRLNVERVLYRTTITGDIPVGVDGFRSEVVQGEVFSAELPNVFKQKVIEDSPTLT</sequence>
<evidence type="ECO:0000313" key="8">
    <source>
        <dbReference type="EMBL" id="MFL9465905.1"/>
    </source>
</evidence>
<keyword evidence="3" id="KW-0479">Metal-binding</keyword>
<evidence type="ECO:0000313" key="9">
    <source>
        <dbReference type="Proteomes" id="UP001628874"/>
    </source>
</evidence>
<keyword evidence="5" id="KW-0560">Oxidoreductase</keyword>
<keyword evidence="6" id="KW-0408">Iron</keyword>
<proteinExistence type="inferred from homology"/>
<evidence type="ECO:0000256" key="5">
    <source>
        <dbReference type="ARBA" id="ARBA00023002"/>
    </source>
</evidence>
<evidence type="ECO:0000256" key="1">
    <source>
        <dbReference type="ARBA" id="ARBA00001954"/>
    </source>
</evidence>
<dbReference type="PANTHER" id="PTHR30468:SF5">
    <property type="entry name" value="ALPHA-KETOGLUTARATE-DEPENDENT SULFATE ESTER DIOXYGENASE"/>
    <property type="match status" value="1"/>
</dbReference>
<protein>
    <submittedName>
        <fullName evidence="8">TauD/TfdA dioxygenase family protein</fullName>
    </submittedName>
</protein>
<evidence type="ECO:0000256" key="2">
    <source>
        <dbReference type="ARBA" id="ARBA00005896"/>
    </source>
</evidence>
<comment type="similarity">
    <text evidence="2">Belongs to the TfdA dioxygenase family.</text>
</comment>
<keyword evidence="4 8" id="KW-0223">Dioxygenase</keyword>
<dbReference type="InterPro" id="IPR042098">
    <property type="entry name" value="TauD-like_sf"/>
</dbReference>
<comment type="cofactor">
    <cofactor evidence="1">
        <name>Fe(2+)</name>
        <dbReference type="ChEBI" id="CHEBI:29033"/>
    </cofactor>
</comment>
<dbReference type="EMBL" id="JBFQGM010000020">
    <property type="protein sequence ID" value="MFL9465905.1"/>
    <property type="molecule type" value="Genomic_DNA"/>
</dbReference>
<dbReference type="SUPFAM" id="SSF51197">
    <property type="entry name" value="Clavaminate synthase-like"/>
    <property type="match status" value="1"/>
</dbReference>